<feature type="domain" description="D-isomer specific 2-hydroxyacid dehydrogenase NAD-binding" evidence="3">
    <location>
        <begin position="110"/>
        <end position="282"/>
    </location>
</feature>
<proteinExistence type="predicted"/>
<dbReference type="CDD" id="cd12164">
    <property type="entry name" value="GDH_like_2"/>
    <property type="match status" value="1"/>
</dbReference>
<dbReference type="GO" id="GO:0051287">
    <property type="term" value="F:NAD binding"/>
    <property type="evidence" value="ECO:0007669"/>
    <property type="project" value="InterPro"/>
</dbReference>
<dbReference type="InterPro" id="IPR036291">
    <property type="entry name" value="NAD(P)-bd_dom_sf"/>
</dbReference>
<keyword evidence="2" id="KW-0520">NAD</keyword>
<evidence type="ECO:0000259" key="3">
    <source>
        <dbReference type="Pfam" id="PF02826"/>
    </source>
</evidence>
<accession>A0A1H3C1P0</accession>
<keyword evidence="5" id="KW-1185">Reference proteome</keyword>
<protein>
    <submittedName>
        <fullName evidence="4">Glyoxylate/hydroxypyruvate reductase A</fullName>
    </submittedName>
</protein>
<dbReference type="Gene3D" id="3.40.50.720">
    <property type="entry name" value="NAD(P)-binding Rossmann-like Domain"/>
    <property type="match status" value="2"/>
</dbReference>
<dbReference type="OrthoDB" id="9787219at2"/>
<keyword evidence="1" id="KW-0560">Oxidoreductase</keyword>
<dbReference type="RefSeq" id="WP_092683332.1">
    <property type="nucleotide sequence ID" value="NZ_FNMZ01000005.1"/>
</dbReference>
<dbReference type="EMBL" id="FNMZ01000005">
    <property type="protein sequence ID" value="SDX47419.1"/>
    <property type="molecule type" value="Genomic_DNA"/>
</dbReference>
<gene>
    <name evidence="4" type="ORF">SAMN05444336_105221</name>
</gene>
<reference evidence="4 5" key="1">
    <citation type="submission" date="2016-10" db="EMBL/GenBank/DDBJ databases">
        <authorList>
            <person name="de Groot N.N."/>
        </authorList>
    </citation>
    <scope>NUCLEOTIDE SEQUENCE [LARGE SCALE GENOMIC DNA]</scope>
    <source>
        <strain evidence="4 5">DSM 17890</strain>
    </source>
</reference>
<dbReference type="Proteomes" id="UP000199118">
    <property type="component" value="Unassembled WGS sequence"/>
</dbReference>
<sequence length="316" mass="33914">MPTRPLRVLVDMNIQRAPDSRPFRDQLASLLPGHEVFALQDDFPEHAIEALATAHLRPGLARRLPALRLVQKLGAGVDTMVRDPDLAPGVRITRLRHDGQAQDMAEWALSHVLALHRDHAWYASLQAAREWSGRTARPAPLTTVAVLGLGEIGGRVARAFAAVGFRVIGWSRSSRAVEGVETRSGPAALDPLLGEADYVIAVLPSTAETSGLFGAARLAGMKDGATLLNMGRGDLVDEAALPEALDAGRPARAVLDVTRIEPLPPESPLWAHPAVTLTPHVSGRNTGDAMAATAENFRRLAEGLPLLDEVDRTRGY</sequence>
<dbReference type="PANTHER" id="PTHR43333">
    <property type="entry name" value="2-HACID_DH_C DOMAIN-CONTAINING PROTEIN"/>
    <property type="match status" value="1"/>
</dbReference>
<keyword evidence="4" id="KW-0670">Pyruvate</keyword>
<dbReference type="PANTHER" id="PTHR43333:SF1">
    <property type="entry name" value="D-ISOMER SPECIFIC 2-HYDROXYACID DEHYDROGENASE NAD-BINDING DOMAIN-CONTAINING PROTEIN"/>
    <property type="match status" value="1"/>
</dbReference>
<dbReference type="GO" id="GO:0016491">
    <property type="term" value="F:oxidoreductase activity"/>
    <property type="evidence" value="ECO:0007669"/>
    <property type="project" value="UniProtKB-KW"/>
</dbReference>
<evidence type="ECO:0000256" key="1">
    <source>
        <dbReference type="ARBA" id="ARBA00023002"/>
    </source>
</evidence>
<dbReference type="InterPro" id="IPR006140">
    <property type="entry name" value="D-isomer_DH_NAD-bd"/>
</dbReference>
<evidence type="ECO:0000313" key="4">
    <source>
        <dbReference type="EMBL" id="SDX47419.1"/>
    </source>
</evidence>
<dbReference type="Pfam" id="PF02826">
    <property type="entry name" value="2-Hacid_dh_C"/>
    <property type="match status" value="1"/>
</dbReference>
<organism evidence="4 5">
    <name type="scientific">Albimonas donghaensis</name>
    <dbReference type="NCBI Taxonomy" id="356660"/>
    <lineage>
        <taxon>Bacteria</taxon>
        <taxon>Pseudomonadati</taxon>
        <taxon>Pseudomonadota</taxon>
        <taxon>Alphaproteobacteria</taxon>
        <taxon>Rhodobacterales</taxon>
        <taxon>Paracoccaceae</taxon>
        <taxon>Albimonas</taxon>
    </lineage>
</organism>
<dbReference type="AlphaFoldDB" id="A0A1H3C1P0"/>
<name>A0A1H3C1P0_9RHOB</name>
<dbReference type="STRING" id="356660.SAMN05444336_105221"/>
<evidence type="ECO:0000313" key="5">
    <source>
        <dbReference type="Proteomes" id="UP000199118"/>
    </source>
</evidence>
<evidence type="ECO:0000256" key="2">
    <source>
        <dbReference type="ARBA" id="ARBA00023027"/>
    </source>
</evidence>
<dbReference type="SUPFAM" id="SSF51735">
    <property type="entry name" value="NAD(P)-binding Rossmann-fold domains"/>
    <property type="match status" value="1"/>
</dbReference>